<feature type="domain" description="Glycoside hydrolase family 3 N-terminal" evidence="6">
    <location>
        <begin position="27"/>
        <end position="346"/>
    </location>
</feature>
<dbReference type="Pfam" id="PF00933">
    <property type="entry name" value="Glyco_hydro_3"/>
    <property type="match status" value="1"/>
</dbReference>
<keyword evidence="5" id="KW-0326">Glycosidase</keyword>
<dbReference type="InterPro" id="IPR001764">
    <property type="entry name" value="Glyco_hydro_3_N"/>
</dbReference>
<organism evidence="7 8">
    <name type="scientific">Candidatus Enterococcus willemsii</name>
    <dbReference type="NCBI Taxonomy" id="1857215"/>
    <lineage>
        <taxon>Bacteria</taxon>
        <taxon>Bacillati</taxon>
        <taxon>Bacillota</taxon>
        <taxon>Bacilli</taxon>
        <taxon>Lactobacillales</taxon>
        <taxon>Enterococcaceae</taxon>
        <taxon>Enterococcus</taxon>
    </lineage>
</organism>
<evidence type="ECO:0000256" key="4">
    <source>
        <dbReference type="ARBA" id="ARBA00022801"/>
    </source>
</evidence>
<evidence type="ECO:0000259" key="6">
    <source>
        <dbReference type="Pfam" id="PF00933"/>
    </source>
</evidence>
<proteinExistence type="inferred from homology"/>
<comment type="catalytic activity">
    <reaction evidence="1">
        <text>Hydrolysis of terminal non-reducing N-acetyl-D-hexosamine residues in N-acetyl-beta-D-hexosaminides.</text>
        <dbReference type="EC" id="3.2.1.52"/>
    </reaction>
</comment>
<evidence type="ECO:0000256" key="5">
    <source>
        <dbReference type="ARBA" id="ARBA00023295"/>
    </source>
</evidence>
<evidence type="ECO:0000256" key="2">
    <source>
        <dbReference type="ARBA" id="ARBA00005336"/>
    </source>
</evidence>
<dbReference type="EC" id="3.2.1.52" evidence="3"/>
<dbReference type="SUPFAM" id="SSF51445">
    <property type="entry name" value="(Trans)glycosidases"/>
    <property type="match status" value="1"/>
</dbReference>
<evidence type="ECO:0000256" key="3">
    <source>
        <dbReference type="ARBA" id="ARBA00012663"/>
    </source>
</evidence>
<gene>
    <name evidence="7" type="ORF">BAU17_07950</name>
</gene>
<dbReference type="Gene3D" id="3.40.50.1700">
    <property type="entry name" value="Glycoside hydrolase family 3 C-terminal domain"/>
    <property type="match status" value="1"/>
</dbReference>
<accession>A0ABQ6YY97</accession>
<dbReference type="PANTHER" id="PTHR30480:SF13">
    <property type="entry name" value="BETA-HEXOSAMINIDASE"/>
    <property type="match status" value="1"/>
</dbReference>
<sequence length="563" mass="62986">MINLQANPFFLTAEQESFVYQTVNNMTIAEKIGQLFCLHGDYKDFDELAQVITHYQPGAMMYRPGDSKQIQDIHRFIQQTSRLPLLLAANLESGGDGIGNDGTFYGRAIQVAAAEDNKHAYRLGKISGKEGAAVGCNWSFAPVIDINMNYSNPITNVRTFGSDPKRVKDLALEYIKGCQEEDVAVSIKHFPGDGVDDRDQHLVTSVNSLSTSEWDETYGMVYRELIEAGAKTVMAGHIMQPAYTRFFNPSIKDEEIMPGSLSPELLQNLLREKLGFNGLIVTDATNMAGFASKGMRKDLLAQAINAGCDMLLFTRDLQEDYQAIQSAVSQQVISAERLDEAVTRILATKSSLKLFDKTELVPQAEQLQTLRSEQHRQWAYELSDESITLVKDTQALLPLSPEKHQRVLLFVLGDVVSSSGKPPVSQAFVAELEKEGFLVERFDKKTMGSFFFSGSVEELKQRYDLVLYFANIKTASNQTTVRINWLPPMGLDVPWFVQELPTAFISIANPYHLQDVPMIKTYINAYTANEFNPTEIVKKLVGKSTFKGVSPIDPFCGYWDARL</sequence>
<dbReference type="InterPro" id="IPR017853">
    <property type="entry name" value="GH"/>
</dbReference>
<dbReference type="InterPro" id="IPR050226">
    <property type="entry name" value="NagZ_Beta-hexosaminidase"/>
</dbReference>
<dbReference type="InterPro" id="IPR019800">
    <property type="entry name" value="Glyco_hydro_3_AS"/>
</dbReference>
<evidence type="ECO:0000313" key="8">
    <source>
        <dbReference type="Proteomes" id="UP000782705"/>
    </source>
</evidence>
<evidence type="ECO:0000313" key="7">
    <source>
        <dbReference type="EMBL" id="KAF1303053.1"/>
    </source>
</evidence>
<dbReference type="InterPro" id="IPR036962">
    <property type="entry name" value="Glyco_hydro_3_N_sf"/>
</dbReference>
<name>A0ABQ6YY97_9ENTE</name>
<evidence type="ECO:0000256" key="1">
    <source>
        <dbReference type="ARBA" id="ARBA00001231"/>
    </source>
</evidence>
<comment type="similarity">
    <text evidence="2">Belongs to the glycosyl hydrolase 3 family.</text>
</comment>
<dbReference type="Gene3D" id="3.20.20.300">
    <property type="entry name" value="Glycoside hydrolase, family 3, N-terminal domain"/>
    <property type="match status" value="1"/>
</dbReference>
<reference evidence="7 8" key="1">
    <citation type="submission" date="2016-06" db="EMBL/GenBank/DDBJ databases">
        <title>Four novel species of enterococci isolated from chicken manure.</title>
        <authorList>
            <person name="Van Tyne D."/>
        </authorList>
    </citation>
    <scope>NUCLEOTIDE SEQUENCE [LARGE SCALE GENOMIC DNA]</scope>
    <source>
        <strain evidence="7 8">CU12B</strain>
    </source>
</reference>
<keyword evidence="8" id="KW-1185">Reference proteome</keyword>
<dbReference type="EMBL" id="MAEL01000044">
    <property type="protein sequence ID" value="KAF1303053.1"/>
    <property type="molecule type" value="Genomic_DNA"/>
</dbReference>
<dbReference type="PANTHER" id="PTHR30480">
    <property type="entry name" value="BETA-HEXOSAMINIDASE-RELATED"/>
    <property type="match status" value="1"/>
</dbReference>
<dbReference type="PROSITE" id="PS00775">
    <property type="entry name" value="GLYCOSYL_HYDROL_F3"/>
    <property type="match status" value="1"/>
</dbReference>
<dbReference type="Proteomes" id="UP000782705">
    <property type="component" value="Unassembled WGS sequence"/>
</dbReference>
<protein>
    <recommendedName>
        <fullName evidence="3">beta-N-acetylhexosaminidase</fullName>
        <ecNumber evidence="3">3.2.1.52</ecNumber>
    </recommendedName>
</protein>
<keyword evidence="4" id="KW-0378">Hydrolase</keyword>
<dbReference type="InterPro" id="IPR036881">
    <property type="entry name" value="Glyco_hydro_3_C_sf"/>
</dbReference>
<comment type="caution">
    <text evidence="7">The sequence shown here is derived from an EMBL/GenBank/DDBJ whole genome shotgun (WGS) entry which is preliminary data.</text>
</comment>
<dbReference type="RefSeq" id="WP_161902424.1">
    <property type="nucleotide sequence ID" value="NZ_MAEL01000044.1"/>
</dbReference>